<keyword evidence="1" id="KW-0547">Nucleotide-binding</keyword>
<evidence type="ECO:0000256" key="2">
    <source>
        <dbReference type="ARBA" id="ARBA00023134"/>
    </source>
</evidence>
<dbReference type="EMBL" id="JH711579">
    <property type="protein sequence ID" value="EIW80172.1"/>
    <property type="molecule type" value="Genomic_DNA"/>
</dbReference>
<evidence type="ECO:0008006" key="7">
    <source>
        <dbReference type="Google" id="ProtNLM"/>
    </source>
</evidence>
<dbReference type="Gene3D" id="3.40.50.300">
    <property type="entry name" value="P-loop containing nucleotide triphosphate hydrolases"/>
    <property type="match status" value="1"/>
</dbReference>
<feature type="domain" description="GED" evidence="3">
    <location>
        <begin position="599"/>
        <end position="693"/>
    </location>
</feature>
<dbReference type="GO" id="GO:0003924">
    <property type="term" value="F:GTPase activity"/>
    <property type="evidence" value="ECO:0007669"/>
    <property type="project" value="InterPro"/>
</dbReference>
<dbReference type="SUPFAM" id="SSF52540">
    <property type="entry name" value="P-loop containing nucleoside triphosphate hydrolases"/>
    <property type="match status" value="1"/>
</dbReference>
<evidence type="ECO:0000313" key="6">
    <source>
        <dbReference type="Proteomes" id="UP000053558"/>
    </source>
</evidence>
<dbReference type="InterPro" id="IPR045063">
    <property type="entry name" value="Dynamin_N"/>
</dbReference>
<dbReference type="SMART" id="SM00053">
    <property type="entry name" value="DYNc"/>
    <property type="match status" value="1"/>
</dbReference>
<dbReference type="Gene3D" id="1.20.120.1240">
    <property type="entry name" value="Dynamin, middle domain"/>
    <property type="match status" value="1"/>
</dbReference>
<dbReference type="KEGG" id="cput:CONPUDRAFT_57692"/>
<dbReference type="InterPro" id="IPR003130">
    <property type="entry name" value="GED"/>
</dbReference>
<dbReference type="GO" id="GO:0005737">
    <property type="term" value="C:cytoplasm"/>
    <property type="evidence" value="ECO:0007669"/>
    <property type="project" value="TreeGrafter"/>
</dbReference>
<evidence type="ECO:0000256" key="1">
    <source>
        <dbReference type="ARBA" id="ARBA00022741"/>
    </source>
</evidence>
<dbReference type="GO" id="GO:0005874">
    <property type="term" value="C:microtubule"/>
    <property type="evidence" value="ECO:0007669"/>
    <property type="project" value="TreeGrafter"/>
</dbReference>
<dbReference type="PANTHER" id="PTHR11566:SF21">
    <property type="entry name" value="DYNAMIN RELATED PROTEIN 1, ISOFORM A"/>
    <property type="match status" value="1"/>
</dbReference>
<dbReference type="InterPro" id="IPR022812">
    <property type="entry name" value="Dynamin"/>
</dbReference>
<accession>A0A5M3MLR2</accession>
<dbReference type="OrthoDB" id="5061070at2759"/>
<keyword evidence="6" id="KW-1185">Reference proteome</keyword>
<dbReference type="OMA" id="QRIQLIM"/>
<name>A0A5M3MLR2_CONPW</name>
<evidence type="ECO:0000259" key="3">
    <source>
        <dbReference type="PROSITE" id="PS51388"/>
    </source>
</evidence>
<protein>
    <recommendedName>
        <fullName evidence="7">P-loop containing nucleoside triphosphate hydrolase protein</fullName>
    </recommendedName>
</protein>
<evidence type="ECO:0000259" key="4">
    <source>
        <dbReference type="PROSITE" id="PS51718"/>
    </source>
</evidence>
<dbReference type="Pfam" id="PF02212">
    <property type="entry name" value="GED"/>
    <property type="match status" value="1"/>
</dbReference>
<dbReference type="Pfam" id="PF01031">
    <property type="entry name" value="Dynamin_M"/>
    <property type="match status" value="1"/>
</dbReference>
<dbReference type="InterPro" id="IPR000375">
    <property type="entry name" value="Dynamin_stalk"/>
</dbReference>
<dbReference type="PROSITE" id="PS51718">
    <property type="entry name" value="G_DYNAMIN_2"/>
    <property type="match status" value="1"/>
</dbReference>
<sequence length="693" mass="77243">MDLPVIAVVGSQSAGKSSLIESISGIKLPRASGTCTRCPTECKLARSDKPWMCTVKLQFTTDAQGRPCKVRNVPFGPPISDKNEVEERIRRAQRAILNPSTDAKFFLGDGEMGDGEDESAVSFSKNTISLEISGEDVADLSFVDLPGLIVSTTNGASGDIELVRSLVSSYIKKPSCVILLTVTCETDFNNQGAHELIKEFDPKGERTVGVLTKPDLLQLGDEDFWIDLIRGKNVPLSNKWYCVKQPRPDEVKKGITWHDARANEETFFATRDPWASLPDEFQRQLRTANLTDRLSGILSDLIAARLPRIADELYALLQSTETLLRDLPPPPSQDPVGEVLHALTRFARDLGQRLQGTPDADGILQRMQGPQEEFKRAVRATAPNFQPSEREQACDGVGEPGFLVCEEGGAGDDSGMEGAAIYLDELPGNYPFVVKQMYIKQFLERWSVPTAMLFDEVYDILRDELERVIDAHFAQMGRGVAKNHVSMIMLDHIDQCKSRTRTMLDWLLSVERVPTTLNTHYYMDYRDKFLAFYRGSRAQNSRSDLARDLQSYAPPGPDEDASTFQDAVGRVVSGLSEMGIAARAEDIPKMLPPDPMESAIEIMASVRAYFQVAYKRFADMVPMAIDHEIVLGLEKGMEQALREGLMITSANAKEFCESLIEEPAIVRNRRADLQKKLERLHAASRELRTMKIT</sequence>
<dbReference type="PANTHER" id="PTHR11566">
    <property type="entry name" value="DYNAMIN"/>
    <property type="match status" value="1"/>
</dbReference>
<dbReference type="PROSITE" id="PS51388">
    <property type="entry name" value="GED"/>
    <property type="match status" value="1"/>
</dbReference>
<proteinExistence type="predicted"/>
<dbReference type="GO" id="GO:0005525">
    <property type="term" value="F:GTP binding"/>
    <property type="evidence" value="ECO:0007669"/>
    <property type="project" value="InterPro"/>
</dbReference>
<dbReference type="CDD" id="cd08771">
    <property type="entry name" value="DLP_1"/>
    <property type="match status" value="1"/>
</dbReference>
<dbReference type="GO" id="GO:0008017">
    <property type="term" value="F:microtubule binding"/>
    <property type="evidence" value="ECO:0007669"/>
    <property type="project" value="TreeGrafter"/>
</dbReference>
<dbReference type="GO" id="GO:0016020">
    <property type="term" value="C:membrane"/>
    <property type="evidence" value="ECO:0007669"/>
    <property type="project" value="TreeGrafter"/>
</dbReference>
<reference evidence="6" key="1">
    <citation type="journal article" date="2012" name="Science">
        <title>The Paleozoic origin of enzymatic lignin decomposition reconstructed from 31 fungal genomes.</title>
        <authorList>
            <person name="Floudas D."/>
            <person name="Binder M."/>
            <person name="Riley R."/>
            <person name="Barry K."/>
            <person name="Blanchette R.A."/>
            <person name="Henrissat B."/>
            <person name="Martinez A.T."/>
            <person name="Otillar R."/>
            <person name="Spatafora J.W."/>
            <person name="Yadav J.S."/>
            <person name="Aerts A."/>
            <person name="Benoit I."/>
            <person name="Boyd A."/>
            <person name="Carlson A."/>
            <person name="Copeland A."/>
            <person name="Coutinho P.M."/>
            <person name="de Vries R.P."/>
            <person name="Ferreira P."/>
            <person name="Findley K."/>
            <person name="Foster B."/>
            <person name="Gaskell J."/>
            <person name="Glotzer D."/>
            <person name="Gorecki P."/>
            <person name="Heitman J."/>
            <person name="Hesse C."/>
            <person name="Hori C."/>
            <person name="Igarashi K."/>
            <person name="Jurgens J.A."/>
            <person name="Kallen N."/>
            <person name="Kersten P."/>
            <person name="Kohler A."/>
            <person name="Kuees U."/>
            <person name="Kumar T.K.A."/>
            <person name="Kuo A."/>
            <person name="LaButti K."/>
            <person name="Larrondo L.F."/>
            <person name="Lindquist E."/>
            <person name="Ling A."/>
            <person name="Lombard V."/>
            <person name="Lucas S."/>
            <person name="Lundell T."/>
            <person name="Martin R."/>
            <person name="McLaughlin D.J."/>
            <person name="Morgenstern I."/>
            <person name="Morin E."/>
            <person name="Murat C."/>
            <person name="Nagy L.G."/>
            <person name="Nolan M."/>
            <person name="Ohm R.A."/>
            <person name="Patyshakuliyeva A."/>
            <person name="Rokas A."/>
            <person name="Ruiz-Duenas F.J."/>
            <person name="Sabat G."/>
            <person name="Salamov A."/>
            <person name="Samejima M."/>
            <person name="Schmutz J."/>
            <person name="Slot J.C."/>
            <person name="St John F."/>
            <person name="Stenlid J."/>
            <person name="Sun H."/>
            <person name="Sun S."/>
            <person name="Syed K."/>
            <person name="Tsang A."/>
            <person name="Wiebenga A."/>
            <person name="Young D."/>
            <person name="Pisabarro A."/>
            <person name="Eastwood D.C."/>
            <person name="Martin F."/>
            <person name="Cullen D."/>
            <person name="Grigoriev I.V."/>
            <person name="Hibbett D.S."/>
        </authorList>
    </citation>
    <scope>NUCLEOTIDE SEQUENCE [LARGE SCALE GENOMIC DNA]</scope>
    <source>
        <strain evidence="6">RWD-64-598 SS2</strain>
    </source>
</reference>
<gene>
    <name evidence="5" type="ORF">CONPUDRAFT_57692</name>
</gene>
<dbReference type="SMART" id="SM00302">
    <property type="entry name" value="GED"/>
    <property type="match status" value="1"/>
</dbReference>
<dbReference type="InterPro" id="IPR027417">
    <property type="entry name" value="P-loop_NTPase"/>
</dbReference>
<dbReference type="Proteomes" id="UP000053558">
    <property type="component" value="Unassembled WGS sequence"/>
</dbReference>
<dbReference type="GeneID" id="19207896"/>
<dbReference type="PRINTS" id="PR00195">
    <property type="entry name" value="DYNAMIN"/>
</dbReference>
<feature type="domain" description="Dynamin-type G" evidence="4">
    <location>
        <begin position="1"/>
        <end position="307"/>
    </location>
</feature>
<keyword evidence="2" id="KW-0342">GTP-binding</keyword>
<dbReference type="RefSeq" id="XP_007769064.1">
    <property type="nucleotide sequence ID" value="XM_007770874.1"/>
</dbReference>
<dbReference type="Pfam" id="PF00350">
    <property type="entry name" value="Dynamin_N"/>
    <property type="match status" value="1"/>
</dbReference>
<evidence type="ECO:0000313" key="5">
    <source>
        <dbReference type="EMBL" id="EIW80172.1"/>
    </source>
</evidence>
<dbReference type="InterPro" id="IPR001401">
    <property type="entry name" value="Dynamin_GTPase"/>
</dbReference>
<organism evidence="5 6">
    <name type="scientific">Coniophora puteana (strain RWD-64-598)</name>
    <name type="common">Brown rot fungus</name>
    <dbReference type="NCBI Taxonomy" id="741705"/>
    <lineage>
        <taxon>Eukaryota</taxon>
        <taxon>Fungi</taxon>
        <taxon>Dikarya</taxon>
        <taxon>Basidiomycota</taxon>
        <taxon>Agaricomycotina</taxon>
        <taxon>Agaricomycetes</taxon>
        <taxon>Agaricomycetidae</taxon>
        <taxon>Boletales</taxon>
        <taxon>Coniophorineae</taxon>
        <taxon>Coniophoraceae</taxon>
        <taxon>Coniophora</taxon>
    </lineage>
</organism>
<dbReference type="InterPro" id="IPR020850">
    <property type="entry name" value="GED_dom"/>
</dbReference>
<comment type="caution">
    <text evidence="5">The sequence shown here is derived from an EMBL/GenBank/DDBJ whole genome shotgun (WGS) entry which is preliminary data.</text>
</comment>
<dbReference type="InterPro" id="IPR030381">
    <property type="entry name" value="G_DYNAMIN_dom"/>
</dbReference>
<dbReference type="AlphaFoldDB" id="A0A5M3MLR2"/>